<organism evidence="6">
    <name type="scientific">Nilaparvata lugens</name>
    <name type="common">Brown planthopper</name>
    <dbReference type="NCBI Taxonomy" id="108931"/>
    <lineage>
        <taxon>Eukaryota</taxon>
        <taxon>Metazoa</taxon>
        <taxon>Ecdysozoa</taxon>
        <taxon>Arthropoda</taxon>
        <taxon>Hexapoda</taxon>
        <taxon>Insecta</taxon>
        <taxon>Pterygota</taxon>
        <taxon>Neoptera</taxon>
        <taxon>Paraneoptera</taxon>
        <taxon>Hemiptera</taxon>
        <taxon>Auchenorrhyncha</taxon>
        <taxon>Fulgoroidea</taxon>
        <taxon>Delphacidae</taxon>
        <taxon>Delphacinae</taxon>
        <taxon>Nilaparvata</taxon>
    </lineage>
</organism>
<dbReference type="GO" id="GO:0008465">
    <property type="term" value="F:hydroxypyruvate reductase (NADH) activity"/>
    <property type="evidence" value="ECO:0007669"/>
    <property type="project" value="TreeGrafter"/>
</dbReference>
<dbReference type="CDD" id="cd05301">
    <property type="entry name" value="GDH"/>
    <property type="match status" value="1"/>
</dbReference>
<evidence type="ECO:0000259" key="4">
    <source>
        <dbReference type="Pfam" id="PF00389"/>
    </source>
</evidence>
<dbReference type="PANTHER" id="PTHR10996">
    <property type="entry name" value="2-HYDROXYACID DEHYDROGENASE-RELATED"/>
    <property type="match status" value="1"/>
</dbReference>
<reference evidence="6" key="1">
    <citation type="submission" date="2012-11" db="EMBL/GenBank/DDBJ databases">
        <authorList>
            <person name="Lucero-Rivera Y.E."/>
            <person name="Tovar-Ramirez D."/>
        </authorList>
    </citation>
    <scope>NUCLEOTIDE SEQUENCE</scope>
</reference>
<sequence>MHCVRLALSSRCFVVSNYSRVCSQLVSIRKVMSSSRPKIFVTRDDFPGIELLKEKAEIEVFKGTQPSKDEIIAGLKGKQAIYCSLNDRIDKDVLDACKDSLKVIGTMSVGVDHLAWRLCFERGIRIGYTPIILTEAVAELTMALLLATSRRLFEAHNEILQNRWSSWSPMWMCGPGLHEATVGIFGFGRIGQEVARKLKAFRVKKIIYSRFSPGEIENDVGAIKVDADELLKESDFLIVLCSLNENTQHFFNKDRFAQMKPSAIFINVSRGGVVVQDDLIDALKRNVIKAAGLDVTTPEPLKADHPLLALPNCVVIPHIGSATYKSRNEMGEATSQNILLGLEGKPMIHEWKG</sequence>
<accession>A0A1S6KZC1</accession>
<dbReference type="Pfam" id="PF02826">
    <property type="entry name" value="2-Hacid_dh_C"/>
    <property type="match status" value="1"/>
</dbReference>
<dbReference type="PANTHER" id="PTHR10996:SF277">
    <property type="entry name" value="GLYOXYLATE REDUCTASE_HYDROXYPYRUVATE REDUCTASE"/>
    <property type="match status" value="1"/>
</dbReference>
<dbReference type="EMBL" id="KC223171">
    <property type="protein sequence ID" value="AQT27074.1"/>
    <property type="molecule type" value="mRNA"/>
</dbReference>
<dbReference type="Gene3D" id="3.40.50.720">
    <property type="entry name" value="NAD(P)-binding Rossmann-like Domain"/>
    <property type="match status" value="2"/>
</dbReference>
<dbReference type="GO" id="GO:0005829">
    <property type="term" value="C:cytosol"/>
    <property type="evidence" value="ECO:0007669"/>
    <property type="project" value="TreeGrafter"/>
</dbReference>
<feature type="domain" description="D-isomer specific 2-hydroxyacid dehydrogenase catalytic" evidence="4">
    <location>
        <begin position="47"/>
        <end position="349"/>
    </location>
</feature>
<feature type="domain" description="D-isomer specific 2-hydroxyacid dehydrogenase NAD-binding" evidence="5">
    <location>
        <begin position="142"/>
        <end position="320"/>
    </location>
</feature>
<reference evidence="6" key="2">
    <citation type="journal article" date="2014" name="Insect Mol. Biol.">
        <title>Constructing the major biosynthesis pathways for amino acids in the brown planthopper, Nilaparvata lugens?Stal (Hemiptera: Delphacidae), based on the transcriptome data.</title>
        <authorList>
            <person name="Wan P.J."/>
            <person name="Yang L."/>
            <person name="Wang W.X."/>
            <person name="Fan J.M."/>
            <person name="Fu Q."/>
            <person name="Li G.Q."/>
        </authorList>
    </citation>
    <scope>NUCLEOTIDE SEQUENCE</scope>
</reference>
<evidence type="ECO:0000256" key="2">
    <source>
        <dbReference type="ARBA" id="ARBA00073306"/>
    </source>
</evidence>
<dbReference type="InterPro" id="IPR050223">
    <property type="entry name" value="D-isomer_2-hydroxyacid_DH"/>
</dbReference>
<evidence type="ECO:0000313" key="6">
    <source>
        <dbReference type="EMBL" id="AQT27074.1"/>
    </source>
</evidence>
<keyword evidence="1 3" id="KW-0560">Oxidoreductase</keyword>
<evidence type="ECO:0000259" key="5">
    <source>
        <dbReference type="Pfam" id="PF02826"/>
    </source>
</evidence>
<dbReference type="InterPro" id="IPR029753">
    <property type="entry name" value="D-isomer_DH_CS"/>
</dbReference>
<name>A0A1S6KZC1_NILLU</name>
<dbReference type="GO" id="GO:0030267">
    <property type="term" value="F:glyoxylate reductase (NADPH) activity"/>
    <property type="evidence" value="ECO:0007669"/>
    <property type="project" value="TreeGrafter"/>
</dbReference>
<dbReference type="Pfam" id="PF00389">
    <property type="entry name" value="2-Hacid_dh"/>
    <property type="match status" value="1"/>
</dbReference>
<dbReference type="InterPro" id="IPR036291">
    <property type="entry name" value="NAD(P)-bd_dom_sf"/>
</dbReference>
<comment type="similarity">
    <text evidence="3">Belongs to the D-isomer specific 2-hydroxyacid dehydrogenase family.</text>
</comment>
<evidence type="ECO:0000256" key="3">
    <source>
        <dbReference type="RuleBase" id="RU003719"/>
    </source>
</evidence>
<dbReference type="GO" id="GO:0051287">
    <property type="term" value="F:NAD binding"/>
    <property type="evidence" value="ECO:0007669"/>
    <property type="project" value="InterPro"/>
</dbReference>
<dbReference type="InterPro" id="IPR006139">
    <property type="entry name" value="D-isomer_2_OHA_DH_cat_dom"/>
</dbReference>
<dbReference type="PROSITE" id="PS00671">
    <property type="entry name" value="D_2_HYDROXYACID_DH_3"/>
    <property type="match status" value="1"/>
</dbReference>
<dbReference type="FunFam" id="3.40.50.720:FF:000026">
    <property type="entry name" value="Glyoxylate/hydroxypyruvate reductase B"/>
    <property type="match status" value="1"/>
</dbReference>
<protein>
    <recommendedName>
        <fullName evidence="2">Glyoxylate reductase/hydroxypyruvate reductase</fullName>
    </recommendedName>
</protein>
<dbReference type="InterPro" id="IPR006140">
    <property type="entry name" value="D-isomer_DH_NAD-bd"/>
</dbReference>
<dbReference type="SUPFAM" id="SSF51735">
    <property type="entry name" value="NAD(P)-binding Rossmann-fold domains"/>
    <property type="match status" value="1"/>
</dbReference>
<proteinExistence type="evidence at transcript level"/>
<dbReference type="SUPFAM" id="SSF52283">
    <property type="entry name" value="Formate/glycerate dehydrogenase catalytic domain-like"/>
    <property type="match status" value="1"/>
</dbReference>
<dbReference type="OrthoDB" id="298012at2759"/>
<dbReference type="AlphaFoldDB" id="A0A1S6KZC1"/>
<evidence type="ECO:0000256" key="1">
    <source>
        <dbReference type="ARBA" id="ARBA00023002"/>
    </source>
</evidence>